<feature type="transmembrane region" description="Helical" evidence="8">
    <location>
        <begin position="215"/>
        <end position="236"/>
    </location>
</feature>
<feature type="transmembrane region" description="Helical" evidence="8">
    <location>
        <begin position="9"/>
        <end position="29"/>
    </location>
</feature>
<feature type="transmembrane region" description="Helical" evidence="8">
    <location>
        <begin position="342"/>
        <end position="363"/>
    </location>
</feature>
<dbReference type="EMBL" id="MTZV01000006">
    <property type="protein sequence ID" value="PCE22672.1"/>
    <property type="molecule type" value="Genomic_DNA"/>
</dbReference>
<feature type="transmembrane region" description="Helical" evidence="8">
    <location>
        <begin position="303"/>
        <end position="321"/>
    </location>
</feature>
<keyword evidence="8" id="KW-0997">Cell inner membrane</keyword>
<gene>
    <name evidence="10" type="ORF">BWP39_23620</name>
</gene>
<dbReference type="GO" id="GO:0042910">
    <property type="term" value="F:xenobiotic transmembrane transporter activity"/>
    <property type="evidence" value="ECO:0007669"/>
    <property type="project" value="InterPro"/>
</dbReference>
<accession>A0A2A4EQH6</accession>
<dbReference type="GO" id="GO:0005886">
    <property type="term" value="C:plasma membrane"/>
    <property type="evidence" value="ECO:0007669"/>
    <property type="project" value="UniProtKB-SubCell"/>
</dbReference>
<evidence type="ECO:0000256" key="5">
    <source>
        <dbReference type="ARBA" id="ARBA00022692"/>
    </source>
</evidence>
<dbReference type="GO" id="GO:1990961">
    <property type="term" value="P:xenobiotic detoxification by transmembrane export across the plasma membrane"/>
    <property type="evidence" value="ECO:0007669"/>
    <property type="project" value="InterPro"/>
</dbReference>
<feature type="transmembrane region" description="Helical" evidence="8">
    <location>
        <begin position="160"/>
        <end position="180"/>
    </location>
</feature>
<dbReference type="InterPro" id="IPR004812">
    <property type="entry name" value="Efflux_drug-R_Bcr/CmlA"/>
</dbReference>
<name>A0A2A4EQH6_9BURK</name>
<evidence type="ECO:0000256" key="1">
    <source>
        <dbReference type="ARBA" id="ARBA00004651"/>
    </source>
</evidence>
<comment type="subcellular location">
    <subcellularLocation>
        <location evidence="8">Cell inner membrane</location>
        <topology evidence="8">Multi-pass membrane protein</topology>
    </subcellularLocation>
    <subcellularLocation>
        <location evidence="1">Cell membrane</location>
        <topology evidence="1">Multi-pass membrane protein</topology>
    </subcellularLocation>
</comment>
<feature type="transmembrane region" description="Helical" evidence="8">
    <location>
        <begin position="74"/>
        <end position="93"/>
    </location>
</feature>
<dbReference type="InterPro" id="IPR011701">
    <property type="entry name" value="MFS"/>
</dbReference>
<dbReference type="InterPro" id="IPR036259">
    <property type="entry name" value="MFS_trans_sf"/>
</dbReference>
<dbReference type="RefSeq" id="WP_096724600.1">
    <property type="nucleotide sequence ID" value="NZ_MTZV01000006.1"/>
</dbReference>
<dbReference type="CDD" id="cd17320">
    <property type="entry name" value="MFS_MdfA_MDR_like"/>
    <property type="match status" value="1"/>
</dbReference>
<feature type="transmembrane region" description="Helical" evidence="8">
    <location>
        <begin position="131"/>
        <end position="154"/>
    </location>
</feature>
<feature type="transmembrane region" description="Helical" evidence="8">
    <location>
        <begin position="242"/>
        <end position="261"/>
    </location>
</feature>
<keyword evidence="6 8" id="KW-1133">Transmembrane helix</keyword>
<evidence type="ECO:0000256" key="2">
    <source>
        <dbReference type="ARBA" id="ARBA00006236"/>
    </source>
</evidence>
<keyword evidence="3 8" id="KW-0813">Transport</keyword>
<dbReference type="PROSITE" id="PS50850">
    <property type="entry name" value="MFS"/>
    <property type="match status" value="1"/>
</dbReference>
<evidence type="ECO:0000256" key="8">
    <source>
        <dbReference type="RuleBase" id="RU365088"/>
    </source>
</evidence>
<protein>
    <recommendedName>
        <fullName evidence="8">Bcr/CflA family efflux transporter</fullName>
    </recommendedName>
</protein>
<dbReference type="Pfam" id="PF07690">
    <property type="entry name" value="MFS_1"/>
    <property type="match status" value="1"/>
</dbReference>
<keyword evidence="4" id="KW-1003">Cell membrane</keyword>
<evidence type="ECO:0000256" key="6">
    <source>
        <dbReference type="ARBA" id="ARBA00022989"/>
    </source>
</evidence>
<reference evidence="10 11" key="1">
    <citation type="submission" date="2017-01" db="EMBL/GenBank/DDBJ databases">
        <title>Whole-Genome Shotgun Sequencing of Two beta-Proteobacterial Species in Search of the Bulgecin Biosynthetic Cluster.</title>
        <authorList>
            <person name="Horsman M.E."/>
            <person name="Marous D.R."/>
            <person name="Li R."/>
            <person name="Oliver R.A."/>
            <person name="Byun B."/>
            <person name="Emrich S.J."/>
            <person name="Boggess B."/>
            <person name="Townsend C.A."/>
            <person name="Mobashery S."/>
        </authorList>
    </citation>
    <scope>NUCLEOTIDE SEQUENCE [LARGE SCALE GENOMIC DNA]</scope>
    <source>
        <strain evidence="10 11">ATCC 31363</strain>
    </source>
</reference>
<evidence type="ECO:0000256" key="3">
    <source>
        <dbReference type="ARBA" id="ARBA00022448"/>
    </source>
</evidence>
<evidence type="ECO:0000313" key="10">
    <source>
        <dbReference type="EMBL" id="PCE22672.1"/>
    </source>
</evidence>
<dbReference type="InterPro" id="IPR020846">
    <property type="entry name" value="MFS_dom"/>
</dbReference>
<keyword evidence="5 8" id="KW-0812">Transmembrane</keyword>
<dbReference type="Proteomes" id="UP000218022">
    <property type="component" value="Unassembled WGS sequence"/>
</dbReference>
<evidence type="ECO:0000259" key="9">
    <source>
        <dbReference type="PROSITE" id="PS50850"/>
    </source>
</evidence>
<dbReference type="NCBIfam" id="TIGR00710">
    <property type="entry name" value="efflux_Bcr_CflA"/>
    <property type="match status" value="1"/>
</dbReference>
<dbReference type="Gene3D" id="1.20.1720.10">
    <property type="entry name" value="Multidrug resistance protein D"/>
    <property type="match status" value="1"/>
</dbReference>
<dbReference type="PANTHER" id="PTHR23502:SF132">
    <property type="entry name" value="POLYAMINE TRANSPORTER 2-RELATED"/>
    <property type="match status" value="1"/>
</dbReference>
<feature type="transmembrane region" description="Helical" evidence="8">
    <location>
        <begin position="273"/>
        <end position="291"/>
    </location>
</feature>
<organism evidence="10 11">
    <name type="scientific">Paraburkholderia acidicola</name>
    <dbReference type="NCBI Taxonomy" id="1912599"/>
    <lineage>
        <taxon>Bacteria</taxon>
        <taxon>Pseudomonadati</taxon>
        <taxon>Pseudomonadota</taxon>
        <taxon>Betaproteobacteria</taxon>
        <taxon>Burkholderiales</taxon>
        <taxon>Burkholderiaceae</taxon>
        <taxon>Paraburkholderia</taxon>
    </lineage>
</organism>
<feature type="transmembrane region" description="Helical" evidence="8">
    <location>
        <begin position="44"/>
        <end position="62"/>
    </location>
</feature>
<feature type="transmembrane region" description="Helical" evidence="8">
    <location>
        <begin position="369"/>
        <end position="388"/>
    </location>
</feature>
<comment type="caution">
    <text evidence="10">The sequence shown here is derived from an EMBL/GenBank/DDBJ whole genome shotgun (WGS) entry which is preliminary data.</text>
</comment>
<evidence type="ECO:0000256" key="7">
    <source>
        <dbReference type="ARBA" id="ARBA00023136"/>
    </source>
</evidence>
<sequence length="395" mass="43759">MTPEERKRLVLIILLVVLSQMTIDIYLPSAPEMVHVFSATQQEIQFSIAIFLFGYGGSQIIYGPLSDYHGRRPVLLFGLVLFLLSTIGIVLSTNVTVLQILRATQGIALGATSVCARAIMRDSFQAAKLPIASSSLAMAWALVPILAPTVGGYLQAYFGWRASFCLLIVFGFVLALFIYLRMPETLPRPRQDIRLLSLYRAYGTLFENPAFRSNVILLALLFGIFSLVNVACPFVLQVKYQLAVTDYGWAMLFISCGYLIGSTTNNRIARKRDPVTIIGYGMGILIVAVTANQLLSEFGRDDLLTLILTLFFIYMSLGMIFPSSLSSCLRPFVQNAGTASAMYGLIVFCAGFAISSLYVYGFVVSRQSLDWVLMISAFLMLACFLFYVRPARRLS</sequence>
<evidence type="ECO:0000256" key="4">
    <source>
        <dbReference type="ARBA" id="ARBA00022475"/>
    </source>
</evidence>
<feature type="transmembrane region" description="Helical" evidence="8">
    <location>
        <begin position="99"/>
        <end position="119"/>
    </location>
</feature>
<dbReference type="SUPFAM" id="SSF103473">
    <property type="entry name" value="MFS general substrate transporter"/>
    <property type="match status" value="1"/>
</dbReference>
<dbReference type="AlphaFoldDB" id="A0A2A4EQH6"/>
<feature type="domain" description="Major facilitator superfamily (MFS) profile" evidence="9">
    <location>
        <begin position="8"/>
        <end position="395"/>
    </location>
</feature>
<keyword evidence="7 8" id="KW-0472">Membrane</keyword>
<proteinExistence type="inferred from homology"/>
<comment type="similarity">
    <text evidence="2 8">Belongs to the major facilitator superfamily. Bcr/CmlA family.</text>
</comment>
<evidence type="ECO:0000313" key="11">
    <source>
        <dbReference type="Proteomes" id="UP000218022"/>
    </source>
</evidence>
<dbReference type="PANTHER" id="PTHR23502">
    <property type="entry name" value="MAJOR FACILITATOR SUPERFAMILY"/>
    <property type="match status" value="1"/>
</dbReference>